<dbReference type="EMBL" id="PIUM01000023">
    <property type="protein sequence ID" value="PKU23168.1"/>
    <property type="molecule type" value="Genomic_DNA"/>
</dbReference>
<dbReference type="Gene3D" id="3.30.420.40">
    <property type="match status" value="2"/>
</dbReference>
<gene>
    <name evidence="3" type="ORF">CWS72_18265</name>
</gene>
<comment type="similarity">
    <text evidence="1">Belongs to the ROK (NagC/XylR) family.</text>
</comment>
<evidence type="ECO:0000256" key="1">
    <source>
        <dbReference type="ARBA" id="ARBA00006479"/>
    </source>
</evidence>
<protein>
    <recommendedName>
        <fullName evidence="2">HTH marR-type domain-containing protein</fullName>
    </recommendedName>
</protein>
<dbReference type="InterPro" id="IPR036388">
    <property type="entry name" value="WH-like_DNA-bd_sf"/>
</dbReference>
<dbReference type="InterPro" id="IPR036390">
    <property type="entry name" value="WH_DNA-bd_sf"/>
</dbReference>
<dbReference type="Proteomes" id="UP000233293">
    <property type="component" value="Unassembled WGS sequence"/>
</dbReference>
<dbReference type="InterPro" id="IPR000835">
    <property type="entry name" value="HTH_MarR-typ"/>
</dbReference>
<organism evidence="3 4">
    <name type="scientific">Telmatospirillum siberiense</name>
    <dbReference type="NCBI Taxonomy" id="382514"/>
    <lineage>
        <taxon>Bacteria</taxon>
        <taxon>Pseudomonadati</taxon>
        <taxon>Pseudomonadota</taxon>
        <taxon>Alphaproteobacteria</taxon>
        <taxon>Rhodospirillales</taxon>
        <taxon>Rhodospirillaceae</taxon>
        <taxon>Telmatospirillum</taxon>
    </lineage>
</organism>
<evidence type="ECO:0000313" key="3">
    <source>
        <dbReference type="EMBL" id="PKU23168.1"/>
    </source>
</evidence>
<reference evidence="4" key="1">
    <citation type="submission" date="2017-12" db="EMBL/GenBank/DDBJ databases">
        <title>Draft genome sequence of Telmatospirillum siberiense 26-4b1T, an acidotolerant peatland alphaproteobacterium potentially involved in sulfur cycling.</title>
        <authorList>
            <person name="Hausmann B."/>
            <person name="Pjevac P."/>
            <person name="Schreck K."/>
            <person name="Herbold C.W."/>
            <person name="Daims H."/>
            <person name="Wagner M."/>
            <person name="Pester M."/>
            <person name="Loy A."/>
        </authorList>
    </citation>
    <scope>NUCLEOTIDE SEQUENCE [LARGE SCALE GENOMIC DNA]</scope>
    <source>
        <strain evidence="4">26-4b1</strain>
    </source>
</reference>
<accession>A0A2N3PRZ3</accession>
<dbReference type="SUPFAM" id="SSF53067">
    <property type="entry name" value="Actin-like ATPase domain"/>
    <property type="match status" value="1"/>
</dbReference>
<dbReference type="AlphaFoldDB" id="A0A2N3PRZ3"/>
<dbReference type="Gene3D" id="1.10.10.10">
    <property type="entry name" value="Winged helix-like DNA-binding domain superfamily/Winged helix DNA-binding domain"/>
    <property type="match status" value="1"/>
</dbReference>
<dbReference type="PANTHER" id="PTHR18964">
    <property type="entry name" value="ROK (REPRESSOR, ORF, KINASE) FAMILY"/>
    <property type="match status" value="1"/>
</dbReference>
<keyword evidence="4" id="KW-1185">Reference proteome</keyword>
<dbReference type="SUPFAM" id="SSF46785">
    <property type="entry name" value="Winged helix' DNA-binding domain"/>
    <property type="match status" value="1"/>
</dbReference>
<dbReference type="InterPro" id="IPR000600">
    <property type="entry name" value="ROK"/>
</dbReference>
<feature type="domain" description="HTH marR-type" evidence="2">
    <location>
        <begin position="35"/>
        <end position="78"/>
    </location>
</feature>
<evidence type="ECO:0000259" key="2">
    <source>
        <dbReference type="Pfam" id="PF01047"/>
    </source>
</evidence>
<sequence>MERDLTSADWSKAPFEEARDLGTNQSGMRQFNERVVLQIIRRAGSMPKADIARISNLSAQTVSVIINQLLDDELLIKQEKIKGKIGQPSVPIALNQHGAYSIGISIDRHQLEMVLIGFTGEIMNRTAQTYPYPDPQFIFPLIQHSIDFISRSIPAERRDRLTGIGIAAPSFIVGKWEEQLDAPPDIMAQWKNVDIRAQVSKPSGPPVFLAKDSTAACLGELMFGSGLDFPNFLYIFVGPFIGGGGVLNGALYPGVFGNAGAIGSIPLPVFDDKGRLAGFKQLVDLASLTLLEEKLAPLGLDIDQALADDSGKAQGLIDDWCDVAAPSIAQAVASACAVIDFDGIIIDGAMPRWLLDALVEKIAAAMDGLSLDGVVRPWIRNGTIGAKAPILGSALLPLYSNFVPNGIPLLTLPE</sequence>
<comment type="caution">
    <text evidence="3">The sequence shown here is derived from an EMBL/GenBank/DDBJ whole genome shotgun (WGS) entry which is preliminary data.</text>
</comment>
<evidence type="ECO:0000313" key="4">
    <source>
        <dbReference type="Proteomes" id="UP000233293"/>
    </source>
</evidence>
<dbReference type="PANTHER" id="PTHR18964:SF149">
    <property type="entry name" value="BIFUNCTIONAL UDP-N-ACETYLGLUCOSAMINE 2-EPIMERASE_N-ACETYLMANNOSAMINE KINASE"/>
    <property type="match status" value="1"/>
</dbReference>
<name>A0A2N3PRZ3_9PROT</name>
<dbReference type="Pfam" id="PF00480">
    <property type="entry name" value="ROK"/>
    <property type="match status" value="1"/>
</dbReference>
<proteinExistence type="inferred from homology"/>
<dbReference type="Pfam" id="PF01047">
    <property type="entry name" value="MarR"/>
    <property type="match status" value="1"/>
</dbReference>
<dbReference type="InterPro" id="IPR043129">
    <property type="entry name" value="ATPase_NBD"/>
</dbReference>